<keyword evidence="1" id="KW-1133">Transmembrane helix</keyword>
<sequence length="313" mass="36035">MINRSNESKMRYLMYVIGAIVFFDIMIIITNLYIAPILTGFGLPDILIYLKALTFLMLFIIISIWVKDGSFSLSKSTLRQLLWLGFYVLCTYFFSVYMYKYYLIVDTQNIIKNQILGGNPALVFDLSRINLQQLTYITTIFSGFNSEIMLFAQALVLQAMIIGTKSFEIQEEPDIMYDTFMFDGKLFYISMLHMLFAFLSINLLTFRYELLSAIEIGVAVAAFAISILNFITSSDVFKMRNNYCKQSDFVSSHRFMILLMIINIVLFALLFGYNVYLYIIFSGTYRIVAALLALVTASYLLARTKSILSLENK</sequence>
<reference evidence="2" key="1">
    <citation type="submission" date="2022-09" db="EMBL/GenBank/DDBJ databases">
        <title>Novel Mycoplasma species identified in domestic and wild animals.</title>
        <authorList>
            <person name="Volokhov D.V."/>
            <person name="Furtak V.A."/>
            <person name="Zagorodnyaya T.A."/>
        </authorList>
    </citation>
    <scope>NUCLEOTIDE SEQUENCE</scope>
    <source>
        <strain evidence="2">Oakley</strain>
    </source>
</reference>
<evidence type="ECO:0000313" key="2">
    <source>
        <dbReference type="EMBL" id="MCV2232465.1"/>
    </source>
</evidence>
<evidence type="ECO:0000256" key="1">
    <source>
        <dbReference type="SAM" id="Phobius"/>
    </source>
</evidence>
<feature type="transmembrane region" description="Helical" evidence="1">
    <location>
        <begin position="255"/>
        <end position="279"/>
    </location>
</feature>
<feature type="transmembrane region" description="Helical" evidence="1">
    <location>
        <begin position="46"/>
        <end position="66"/>
    </location>
</feature>
<feature type="transmembrane region" description="Helical" evidence="1">
    <location>
        <begin position="78"/>
        <end position="99"/>
    </location>
</feature>
<comment type="caution">
    <text evidence="2">The sequence shown here is derived from an EMBL/GenBank/DDBJ whole genome shotgun (WGS) entry which is preliminary data.</text>
</comment>
<name>A0ABT2Y6V3_9MOLU</name>
<dbReference type="Proteomes" id="UP001177160">
    <property type="component" value="Unassembled WGS sequence"/>
</dbReference>
<protein>
    <submittedName>
        <fullName evidence="2">Uncharacterized protein</fullName>
    </submittedName>
</protein>
<feature type="transmembrane region" description="Helical" evidence="1">
    <location>
        <begin position="210"/>
        <end position="231"/>
    </location>
</feature>
<keyword evidence="1" id="KW-0812">Transmembrane</keyword>
<proteinExistence type="predicted"/>
<feature type="transmembrane region" description="Helical" evidence="1">
    <location>
        <begin position="12"/>
        <end position="34"/>
    </location>
</feature>
<gene>
    <name evidence="2" type="ORF">N7548_06460</name>
</gene>
<accession>A0ABT2Y6V3</accession>
<evidence type="ECO:0000313" key="3">
    <source>
        <dbReference type="Proteomes" id="UP001177160"/>
    </source>
</evidence>
<dbReference type="RefSeq" id="WP_263608653.1">
    <property type="nucleotide sequence ID" value="NZ_JAOVQM010000005.1"/>
</dbReference>
<feature type="transmembrane region" description="Helical" evidence="1">
    <location>
        <begin position="186"/>
        <end position="204"/>
    </location>
</feature>
<dbReference type="EMBL" id="JAOVQM010000005">
    <property type="protein sequence ID" value="MCV2232465.1"/>
    <property type="molecule type" value="Genomic_DNA"/>
</dbReference>
<feature type="transmembrane region" description="Helical" evidence="1">
    <location>
        <begin position="285"/>
        <end position="302"/>
    </location>
</feature>
<keyword evidence="1" id="KW-0472">Membrane</keyword>
<keyword evidence="3" id="KW-1185">Reference proteome</keyword>
<organism evidence="2 3">
    <name type="scientific">Paracholeplasma manati</name>
    <dbReference type="NCBI Taxonomy" id="591373"/>
    <lineage>
        <taxon>Bacteria</taxon>
        <taxon>Bacillati</taxon>
        <taxon>Mycoplasmatota</taxon>
        <taxon>Mollicutes</taxon>
        <taxon>Acholeplasmatales</taxon>
        <taxon>Acholeplasmataceae</taxon>
        <taxon>Paracholeplasma</taxon>
    </lineage>
</organism>